<evidence type="ECO:0000313" key="4">
    <source>
        <dbReference type="Proteomes" id="UP000520770"/>
    </source>
</evidence>
<proteinExistence type="predicted"/>
<keyword evidence="5" id="KW-1185">Reference proteome</keyword>
<dbReference type="SUPFAM" id="SSF47413">
    <property type="entry name" value="lambda repressor-like DNA-binding domains"/>
    <property type="match status" value="1"/>
</dbReference>
<sequence length="96" mass="10502">MSETSTFEIAEYLDSPDAMLEYLELAMEDENPDVFIAALGHVAKARGMSQVAELSGLGRESLYKALKSGSKLRYETVQKVVQALGFRLALEKSDAA</sequence>
<evidence type="ECO:0000313" key="3">
    <source>
        <dbReference type="EMBL" id="MBB4446419.1"/>
    </source>
</evidence>
<evidence type="ECO:0000313" key="2">
    <source>
        <dbReference type="EMBL" id="MBB4411728.1"/>
    </source>
</evidence>
<reference evidence="4 5" key="1">
    <citation type="submission" date="2020-08" db="EMBL/GenBank/DDBJ databases">
        <title>Genomic Encyclopedia of Type Strains, Phase IV (KMG-V): Genome sequencing to study the core and pangenomes of soil and plant-associated prokaryotes.</title>
        <authorList>
            <person name="Whitman W."/>
        </authorList>
    </citation>
    <scope>NUCLEOTIDE SEQUENCE [LARGE SCALE GENOMIC DNA]</scope>
    <source>
        <strain evidence="2 5">SEMIA 444</strain>
        <strain evidence="1 4">SEMIA 448</strain>
        <strain evidence="3 6">SEMIA 452</strain>
    </source>
</reference>
<dbReference type="EMBL" id="JACIHM010000002">
    <property type="protein sequence ID" value="MBB4446419.1"/>
    <property type="molecule type" value="Genomic_DNA"/>
</dbReference>
<dbReference type="InterPro" id="IPR010982">
    <property type="entry name" value="Lambda_DNA-bd_dom_sf"/>
</dbReference>
<dbReference type="Proteomes" id="UP000524535">
    <property type="component" value="Unassembled WGS sequence"/>
</dbReference>
<protein>
    <submittedName>
        <fullName evidence="2">Putative addiction module antidote protein</fullName>
    </submittedName>
</protein>
<dbReference type="NCBIfam" id="TIGR02684">
    <property type="entry name" value="dnstrm_HI1420"/>
    <property type="match status" value="1"/>
</dbReference>
<evidence type="ECO:0000313" key="1">
    <source>
        <dbReference type="EMBL" id="MBB4348492.1"/>
    </source>
</evidence>
<dbReference type="Pfam" id="PF21716">
    <property type="entry name" value="dnstrm_HI1420"/>
    <property type="match status" value="1"/>
</dbReference>
<name>A0A7W6TFJ2_9HYPH</name>
<dbReference type="EMBL" id="JACIGY010000002">
    <property type="protein sequence ID" value="MBB4411728.1"/>
    <property type="molecule type" value="Genomic_DNA"/>
</dbReference>
<dbReference type="PANTHER" id="PTHR40275">
    <property type="entry name" value="SSL7038 PROTEIN"/>
    <property type="match status" value="1"/>
</dbReference>
<dbReference type="PANTHER" id="PTHR40275:SF1">
    <property type="entry name" value="SSL7038 PROTEIN"/>
    <property type="match status" value="1"/>
</dbReference>
<accession>A0A7W6TFJ2</accession>
<dbReference type="EMBL" id="JACIGW010000002">
    <property type="protein sequence ID" value="MBB4348492.1"/>
    <property type="molecule type" value="Genomic_DNA"/>
</dbReference>
<dbReference type="GO" id="GO:0003677">
    <property type="term" value="F:DNA binding"/>
    <property type="evidence" value="ECO:0007669"/>
    <property type="project" value="InterPro"/>
</dbReference>
<evidence type="ECO:0000313" key="6">
    <source>
        <dbReference type="Proteomes" id="UP000576087"/>
    </source>
</evidence>
<dbReference type="InterPro" id="IPR014057">
    <property type="entry name" value="HI1420"/>
</dbReference>
<dbReference type="AlphaFoldDB" id="A0A7W6TFJ2"/>
<evidence type="ECO:0000313" key="5">
    <source>
        <dbReference type="Proteomes" id="UP000524535"/>
    </source>
</evidence>
<gene>
    <name evidence="2" type="ORF">GGE31_002233</name>
    <name evidence="1" type="ORF">GGE33_002234</name>
    <name evidence="3" type="ORF">GGE35_002235</name>
</gene>
<dbReference type="Proteomes" id="UP000520770">
    <property type="component" value="Unassembled WGS sequence"/>
</dbReference>
<dbReference type="Proteomes" id="UP000576087">
    <property type="component" value="Unassembled WGS sequence"/>
</dbReference>
<organism evidence="2 5">
    <name type="scientific">Aliirhizobium cellulosilyticum</name>
    <dbReference type="NCBI Taxonomy" id="393664"/>
    <lineage>
        <taxon>Bacteria</taxon>
        <taxon>Pseudomonadati</taxon>
        <taxon>Pseudomonadota</taxon>
        <taxon>Alphaproteobacteria</taxon>
        <taxon>Hyphomicrobiales</taxon>
        <taxon>Rhizobiaceae</taxon>
        <taxon>Aliirhizobium</taxon>
    </lineage>
</organism>
<comment type="caution">
    <text evidence="2">The sequence shown here is derived from an EMBL/GenBank/DDBJ whole genome shotgun (WGS) entry which is preliminary data.</text>
</comment>